<dbReference type="PANTHER" id="PTHR32208">
    <property type="entry name" value="SECRETED PROTEIN-RELATED"/>
    <property type="match status" value="1"/>
</dbReference>
<dbReference type="RefSeq" id="WP_100900042.1">
    <property type="nucleotide sequence ID" value="NZ_CAWNNC010000001.1"/>
</dbReference>
<name>A0A2K8STR0_9NOSO</name>
<evidence type="ECO:0000256" key="1">
    <source>
        <dbReference type="ARBA" id="ARBA00022729"/>
    </source>
</evidence>
<dbReference type="InterPro" id="IPR014756">
    <property type="entry name" value="Ig_E-set"/>
</dbReference>
<evidence type="ECO:0000259" key="2">
    <source>
        <dbReference type="Pfam" id="PF07250"/>
    </source>
</evidence>
<sequence>MTQAHNNANLLEETDLGTFIAQATTTDKWEVLPYSAPIIPIHAALLRTGKIFFFCGSGNQSSRLNTPYDSVVWDVSKGTFSSQKAPLDSNNEPIDLFCAGHSFRPDGMLLVAGGTLRYDPFYGSPSALMFDPIGEKWVKIPPMNNGRWYPTVLTLGSGRIFAISGPDKDGKLNRQPEIYSYFFPNGWNAFPITRLYPVYAHLFLLDSGKLFYSGAQMAGNNGVAPTILTLPATFTEAITEKVVPGLQDPAFGNQATSLLLPPAQDQKVMIMGGGSANTATNRVNIVDLKATNPTYVPAQPLNYARMHHSAVLLPDRTVFVCNGSKMSEDTAQSMLPAEIYNPATNTWTVVAKQKVPRVYHSVALLLPDGSVVAAGGNPRRGVNELRLEIYSPAYMSRSRPIIQSAPEVLTYGQQFTIQTPQAENIKWVSLIKPMATTHSCDTEQRLVDVRINSRNTNSLNVTLATNRNIAVPSWYMLFISDNNGTPSVATWTRIS</sequence>
<dbReference type="SUPFAM" id="SSF81296">
    <property type="entry name" value="E set domains"/>
    <property type="match status" value="1"/>
</dbReference>
<gene>
    <name evidence="4" type="ORF">COO91_04829</name>
</gene>
<dbReference type="InterPro" id="IPR037293">
    <property type="entry name" value="Gal_Oxidase_central_sf"/>
</dbReference>
<dbReference type="OrthoDB" id="8673369at2"/>
<dbReference type="Pfam" id="PF07250">
    <property type="entry name" value="Glyoxal_oxid_N"/>
    <property type="match status" value="1"/>
</dbReference>
<keyword evidence="5" id="KW-1185">Reference proteome</keyword>
<evidence type="ECO:0000313" key="5">
    <source>
        <dbReference type="Proteomes" id="UP000232003"/>
    </source>
</evidence>
<accession>A0A2K8STR0</accession>
<dbReference type="Gene3D" id="2.130.10.80">
    <property type="entry name" value="Galactose oxidase/kelch, beta-propeller"/>
    <property type="match status" value="1"/>
</dbReference>
<dbReference type="Gene3D" id="2.60.40.10">
    <property type="entry name" value="Immunoglobulins"/>
    <property type="match status" value="1"/>
</dbReference>
<dbReference type="InterPro" id="IPR006652">
    <property type="entry name" value="Kelch_1"/>
</dbReference>
<dbReference type="InterPro" id="IPR009880">
    <property type="entry name" value="Glyoxal_oxidase_N"/>
</dbReference>
<dbReference type="Proteomes" id="UP000232003">
    <property type="component" value="Chromosome"/>
</dbReference>
<reference evidence="4 5" key="1">
    <citation type="submission" date="2017-11" db="EMBL/GenBank/DDBJ databases">
        <title>Complete genome of a free-living desiccation-tolerant cyanobacterium and its photosynthetic adaptation to extreme terrestrial habitat.</title>
        <authorList>
            <person name="Shang J."/>
        </authorList>
    </citation>
    <scope>NUCLEOTIDE SEQUENCE [LARGE SCALE GENOMIC DNA]</scope>
    <source>
        <strain evidence="4 5">CCNUN1</strain>
    </source>
</reference>
<proteinExistence type="predicted"/>
<dbReference type="PANTHER" id="PTHR32208:SF21">
    <property type="entry name" value="LOW QUALITY PROTEIN: ALDEHYDE OXIDASE GLOX-LIKE"/>
    <property type="match status" value="1"/>
</dbReference>
<dbReference type="InterPro" id="IPR015202">
    <property type="entry name" value="GO-like_E_set"/>
</dbReference>
<dbReference type="KEGG" id="nfl:COO91_04829"/>
<feature type="domain" description="Glyoxal oxidase N-terminal" evidence="2">
    <location>
        <begin position="94"/>
        <end position="394"/>
    </location>
</feature>
<dbReference type="EMBL" id="CP024785">
    <property type="protein sequence ID" value="AUB38852.1"/>
    <property type="molecule type" value="Genomic_DNA"/>
</dbReference>
<dbReference type="Pfam" id="PF09118">
    <property type="entry name" value="GO-like_E_set"/>
    <property type="match status" value="1"/>
</dbReference>
<dbReference type="InterPro" id="IPR011043">
    <property type="entry name" value="Gal_Oxase/kelch_b-propeller"/>
</dbReference>
<feature type="domain" description="Galactose oxidase-like Early set" evidence="3">
    <location>
        <begin position="399"/>
        <end position="494"/>
    </location>
</feature>
<dbReference type="SMART" id="SM00612">
    <property type="entry name" value="Kelch"/>
    <property type="match status" value="3"/>
</dbReference>
<dbReference type="CDD" id="cd02851">
    <property type="entry name" value="E_set_GO_C"/>
    <property type="match status" value="1"/>
</dbReference>
<organism evidence="4 5">
    <name type="scientific">Nostoc flagelliforme CCNUN1</name>
    <dbReference type="NCBI Taxonomy" id="2038116"/>
    <lineage>
        <taxon>Bacteria</taxon>
        <taxon>Bacillati</taxon>
        <taxon>Cyanobacteriota</taxon>
        <taxon>Cyanophyceae</taxon>
        <taxon>Nostocales</taxon>
        <taxon>Nostocaceae</taxon>
        <taxon>Nostoc</taxon>
    </lineage>
</organism>
<evidence type="ECO:0000259" key="3">
    <source>
        <dbReference type="Pfam" id="PF09118"/>
    </source>
</evidence>
<evidence type="ECO:0000313" key="4">
    <source>
        <dbReference type="EMBL" id="AUB38852.1"/>
    </source>
</evidence>
<dbReference type="InterPro" id="IPR013783">
    <property type="entry name" value="Ig-like_fold"/>
</dbReference>
<protein>
    <submittedName>
        <fullName evidence="4">N-acetylneuraminic acid mutarotase</fullName>
    </submittedName>
</protein>
<dbReference type="SUPFAM" id="SSF50965">
    <property type="entry name" value="Galactose oxidase, central domain"/>
    <property type="match status" value="1"/>
</dbReference>
<dbReference type="AlphaFoldDB" id="A0A2K8STR0"/>
<keyword evidence="1" id="KW-0732">Signal</keyword>